<reference evidence="19 20" key="1">
    <citation type="journal article" date="2014" name="Int. J. Syst. Evol. Microbiol.">
        <title>Solimonas terrae sp. nov., isolated from soil.</title>
        <authorList>
            <person name="Kim S.J."/>
            <person name="Moon J.Y."/>
            <person name="Weon H.Y."/>
            <person name="Ahn J.H."/>
            <person name="Chen W.M."/>
            <person name="Kwon S.W."/>
        </authorList>
    </citation>
    <scope>NUCLEOTIDE SEQUENCE [LARGE SCALE GENOMIC DNA]</scope>
    <source>
        <strain evidence="19 20">KIS83-12</strain>
    </source>
</reference>
<keyword evidence="9 15" id="KW-0560">Oxidoreductase</keyword>
<comment type="subcellular location">
    <subcellularLocation>
        <location evidence="1 15">Cytoplasm</location>
    </subcellularLocation>
</comment>
<evidence type="ECO:0000313" key="20">
    <source>
        <dbReference type="Proteomes" id="UP000472676"/>
    </source>
</evidence>
<keyword evidence="11 15" id="KW-0411">Iron-sulfur</keyword>
<dbReference type="SFLD" id="SFLDG01082">
    <property type="entry name" value="B12-binding_domain_containing"/>
    <property type="match status" value="1"/>
</dbReference>
<keyword evidence="12 15" id="KW-0627">Porphyrin biosynthesis</keyword>
<dbReference type="PANTHER" id="PTHR13932">
    <property type="entry name" value="COPROPORPHYRINIGEN III OXIDASE"/>
    <property type="match status" value="1"/>
</dbReference>
<dbReference type="RefSeq" id="WP_166250614.1">
    <property type="nucleotide sequence ID" value="NZ_JAAMOW010000001.1"/>
</dbReference>
<keyword evidence="6 15" id="KW-0963">Cytoplasm</keyword>
<feature type="binding site" evidence="16">
    <location>
        <begin position="115"/>
        <end position="116"/>
    </location>
    <ligand>
        <name>S-adenosyl-L-methionine</name>
        <dbReference type="ChEBI" id="CHEBI:59789"/>
        <label>2</label>
    </ligand>
</feature>
<dbReference type="InterPro" id="IPR010723">
    <property type="entry name" value="HemN_C"/>
</dbReference>
<evidence type="ECO:0000256" key="2">
    <source>
        <dbReference type="ARBA" id="ARBA00004785"/>
    </source>
</evidence>
<feature type="binding site" evidence="16">
    <location>
        <position position="149"/>
    </location>
    <ligand>
        <name>S-adenosyl-L-methionine</name>
        <dbReference type="ChEBI" id="CHEBI:59789"/>
        <label>1</label>
    </ligand>
</feature>
<dbReference type="Gene3D" id="1.10.10.920">
    <property type="match status" value="1"/>
</dbReference>
<comment type="subunit">
    <text evidence="4">Monomer.</text>
</comment>
<dbReference type="InterPro" id="IPR023404">
    <property type="entry name" value="rSAM_horseshoe"/>
</dbReference>
<evidence type="ECO:0000256" key="17">
    <source>
        <dbReference type="PIRSR" id="PIRSR000167-2"/>
    </source>
</evidence>
<feature type="binding site" evidence="16">
    <location>
        <position position="188"/>
    </location>
    <ligand>
        <name>S-adenosyl-L-methionine</name>
        <dbReference type="ChEBI" id="CHEBI:59789"/>
        <label>2</label>
    </ligand>
</feature>
<dbReference type="AlphaFoldDB" id="A0A6M2BM28"/>
<feature type="binding site" evidence="17">
    <location>
        <position position="62"/>
    </location>
    <ligand>
        <name>[4Fe-4S] cluster</name>
        <dbReference type="ChEBI" id="CHEBI:49883"/>
        <note>4Fe-4S-S-AdoMet</note>
    </ligand>
</feature>
<feature type="binding site" evidence="16">
    <location>
        <position position="114"/>
    </location>
    <ligand>
        <name>S-adenosyl-L-methionine</name>
        <dbReference type="ChEBI" id="CHEBI:59789"/>
        <label>1</label>
    </ligand>
</feature>
<evidence type="ECO:0000256" key="5">
    <source>
        <dbReference type="ARBA" id="ARBA00022485"/>
    </source>
</evidence>
<dbReference type="PROSITE" id="PS51918">
    <property type="entry name" value="RADICAL_SAM"/>
    <property type="match status" value="1"/>
</dbReference>
<dbReference type="InterPro" id="IPR034505">
    <property type="entry name" value="Coproporphyrinogen-III_oxidase"/>
</dbReference>
<dbReference type="InterPro" id="IPR004558">
    <property type="entry name" value="Coprogen_oxidase_HemN"/>
</dbReference>
<dbReference type="InterPro" id="IPR058240">
    <property type="entry name" value="rSAM_sf"/>
</dbReference>
<organism evidence="19 20">
    <name type="scientific">Solimonas terrae</name>
    <dbReference type="NCBI Taxonomy" id="1396819"/>
    <lineage>
        <taxon>Bacteria</taxon>
        <taxon>Pseudomonadati</taxon>
        <taxon>Pseudomonadota</taxon>
        <taxon>Gammaproteobacteria</taxon>
        <taxon>Nevskiales</taxon>
        <taxon>Nevskiaceae</taxon>
        <taxon>Solimonas</taxon>
    </lineage>
</organism>
<evidence type="ECO:0000259" key="18">
    <source>
        <dbReference type="PROSITE" id="PS51918"/>
    </source>
</evidence>
<dbReference type="EMBL" id="JAAMOW010000001">
    <property type="protein sequence ID" value="NGY03187.1"/>
    <property type="molecule type" value="Genomic_DNA"/>
</dbReference>
<feature type="binding site" evidence="16">
    <location>
        <position position="213"/>
    </location>
    <ligand>
        <name>S-adenosyl-L-methionine</name>
        <dbReference type="ChEBI" id="CHEBI:59789"/>
        <label>2</label>
    </ligand>
</feature>
<evidence type="ECO:0000256" key="1">
    <source>
        <dbReference type="ARBA" id="ARBA00004496"/>
    </source>
</evidence>
<dbReference type="NCBIfam" id="TIGR00538">
    <property type="entry name" value="hemN"/>
    <property type="match status" value="1"/>
</dbReference>
<comment type="cofactor">
    <cofactor evidence="15 17">
        <name>[4Fe-4S] cluster</name>
        <dbReference type="ChEBI" id="CHEBI:49883"/>
    </cofactor>
    <text evidence="15 17">Binds 1 [4Fe-4S] cluster. The cluster is coordinated with 3 cysteines and an exchangeable S-adenosyl-L-methionine.</text>
</comment>
<feature type="binding site" evidence="16">
    <location>
        <position position="247"/>
    </location>
    <ligand>
        <name>S-adenosyl-L-methionine</name>
        <dbReference type="ChEBI" id="CHEBI:59789"/>
        <label>2</label>
    </ligand>
</feature>
<evidence type="ECO:0000256" key="12">
    <source>
        <dbReference type="ARBA" id="ARBA00023244"/>
    </source>
</evidence>
<evidence type="ECO:0000256" key="9">
    <source>
        <dbReference type="ARBA" id="ARBA00023002"/>
    </source>
</evidence>
<dbReference type="Pfam" id="PF06969">
    <property type="entry name" value="HemN_C"/>
    <property type="match status" value="1"/>
</dbReference>
<comment type="catalytic activity">
    <reaction evidence="14 15">
        <text>coproporphyrinogen III + 2 S-adenosyl-L-methionine = protoporphyrinogen IX + 2 5'-deoxyadenosine + 2 L-methionine + 2 CO2</text>
        <dbReference type="Rhea" id="RHEA:15425"/>
        <dbReference type="ChEBI" id="CHEBI:16526"/>
        <dbReference type="ChEBI" id="CHEBI:17319"/>
        <dbReference type="ChEBI" id="CHEBI:57307"/>
        <dbReference type="ChEBI" id="CHEBI:57309"/>
        <dbReference type="ChEBI" id="CHEBI:57844"/>
        <dbReference type="ChEBI" id="CHEBI:59789"/>
        <dbReference type="EC" id="1.3.98.3"/>
    </reaction>
</comment>
<dbReference type="SMART" id="SM00729">
    <property type="entry name" value="Elp3"/>
    <property type="match status" value="1"/>
</dbReference>
<proteinExistence type="inferred from homology"/>
<evidence type="ECO:0000256" key="16">
    <source>
        <dbReference type="PIRSR" id="PIRSR000167-1"/>
    </source>
</evidence>
<dbReference type="EC" id="1.3.98.3" evidence="15"/>
<evidence type="ECO:0000256" key="7">
    <source>
        <dbReference type="ARBA" id="ARBA00022691"/>
    </source>
</evidence>
<dbReference type="GO" id="GO:0051989">
    <property type="term" value="F:coproporphyrinogen dehydrogenase activity"/>
    <property type="evidence" value="ECO:0007669"/>
    <property type="project" value="UniProtKB-EC"/>
</dbReference>
<name>A0A6M2BM28_9GAMM</name>
<dbReference type="InterPro" id="IPR007197">
    <property type="entry name" value="rSAM"/>
</dbReference>
<dbReference type="UniPathway" id="UPA00251">
    <property type="reaction ID" value="UER00323"/>
</dbReference>
<evidence type="ECO:0000256" key="8">
    <source>
        <dbReference type="ARBA" id="ARBA00022723"/>
    </source>
</evidence>
<dbReference type="SUPFAM" id="SSF102114">
    <property type="entry name" value="Radical SAM enzymes"/>
    <property type="match status" value="1"/>
</dbReference>
<gene>
    <name evidence="19" type="primary">hemN</name>
    <name evidence="19" type="ORF">G7Y85_00265</name>
</gene>
<evidence type="ECO:0000256" key="6">
    <source>
        <dbReference type="ARBA" id="ARBA00022490"/>
    </source>
</evidence>
<dbReference type="PIRSF" id="PIRSF000167">
    <property type="entry name" value="HemN"/>
    <property type="match status" value="1"/>
</dbReference>
<dbReference type="GO" id="GO:0004109">
    <property type="term" value="F:coproporphyrinogen oxidase activity"/>
    <property type="evidence" value="ECO:0007669"/>
    <property type="project" value="InterPro"/>
</dbReference>
<evidence type="ECO:0000256" key="13">
    <source>
        <dbReference type="ARBA" id="ARBA00024295"/>
    </source>
</evidence>
<dbReference type="GO" id="GO:0051539">
    <property type="term" value="F:4 iron, 4 sulfur cluster binding"/>
    <property type="evidence" value="ECO:0007669"/>
    <property type="project" value="UniProtKB-KW"/>
</dbReference>
<dbReference type="CDD" id="cd01335">
    <property type="entry name" value="Radical_SAM"/>
    <property type="match status" value="1"/>
</dbReference>
<evidence type="ECO:0000256" key="4">
    <source>
        <dbReference type="ARBA" id="ARBA00011245"/>
    </source>
</evidence>
<dbReference type="InterPro" id="IPR006638">
    <property type="entry name" value="Elp3/MiaA/NifB-like_rSAM"/>
</dbReference>
<accession>A0A6M2BM28</accession>
<dbReference type="GO" id="GO:0006782">
    <property type="term" value="P:protoporphyrinogen IX biosynthetic process"/>
    <property type="evidence" value="ECO:0007669"/>
    <property type="project" value="UniProtKB-UniPathway"/>
</dbReference>
<evidence type="ECO:0000256" key="3">
    <source>
        <dbReference type="ARBA" id="ARBA00005493"/>
    </source>
</evidence>
<sequence>MPTVIDSDADLIRRYGGSVPRYTSYPTALQFTESFGPEQLREALARRRADAPPSLYLHVPFCRSPCFYCACTRVISRRPEIGERYVQRLLAEIASWAALWRGAQRGVRQLHFGGGTPTALDDRQLAELMTALDQHFGLIDDADREYSIEIDPRTVDAERLRVLAGIGFNRVSFGVQDLDPRVQEAINREQAPTLTVAAVDGARRAGFRSVAVDLIYGLPRQTVTSFATTVRRIAELRPDRVAVYAYAHMPAQFAAQRQIVAGELPDAATRLQLLQIAVEAFVAAGYERIGMDHFALAGDDLARAQAAGTLQRNFQGYSTHAGSDLIGIGMSAISRIGDCYVQNAKTLQSYAARIDAGSLPVQRGLHLDADDLLRRAVIETVMCGTQVDCARIGREHGIDFWPYFADCKPALQALAEDGLIELAGDRIRITSRGRPLVRNIARVFDRYAVDAATPRHSAAI</sequence>
<dbReference type="SFLD" id="SFLDS00029">
    <property type="entry name" value="Radical_SAM"/>
    <property type="match status" value="1"/>
</dbReference>
<evidence type="ECO:0000256" key="10">
    <source>
        <dbReference type="ARBA" id="ARBA00023004"/>
    </source>
</evidence>
<protein>
    <recommendedName>
        <fullName evidence="15">Coproporphyrinogen-III oxidase</fullName>
        <ecNumber evidence="15">1.3.98.3</ecNumber>
    </recommendedName>
</protein>
<feature type="binding site" evidence="17">
    <location>
        <position position="69"/>
    </location>
    <ligand>
        <name>[4Fe-4S] cluster</name>
        <dbReference type="ChEBI" id="CHEBI:49883"/>
        <note>4Fe-4S-S-AdoMet</note>
    </ligand>
</feature>
<feature type="domain" description="Radical SAM core" evidence="18">
    <location>
        <begin position="47"/>
        <end position="287"/>
    </location>
</feature>
<keyword evidence="5 15" id="KW-0004">4Fe-4S</keyword>
<evidence type="ECO:0000256" key="15">
    <source>
        <dbReference type="PIRNR" id="PIRNR000167"/>
    </source>
</evidence>
<feature type="binding site" evidence="17">
    <location>
        <position position="66"/>
    </location>
    <ligand>
        <name>[4Fe-4S] cluster</name>
        <dbReference type="ChEBI" id="CHEBI:49883"/>
        <note>4Fe-4S-S-AdoMet</note>
    </ligand>
</feature>
<keyword evidence="8 15" id="KW-0479">Metal-binding</keyword>
<comment type="pathway">
    <text evidence="2 15">Porphyrin-containing compound metabolism; protoporphyrin-IX biosynthesis; protoporphyrinogen-IX from coproporphyrinogen-III (AdoMet route): step 1/1.</text>
</comment>
<keyword evidence="7 15" id="KW-0949">S-adenosyl-L-methionine</keyword>
<dbReference type="Proteomes" id="UP000472676">
    <property type="component" value="Unassembled WGS sequence"/>
</dbReference>
<feature type="binding site" evidence="16">
    <location>
        <position position="56"/>
    </location>
    <ligand>
        <name>S-adenosyl-L-methionine</name>
        <dbReference type="ChEBI" id="CHEBI:59789"/>
        <label>1</label>
    </ligand>
</feature>
<evidence type="ECO:0000256" key="11">
    <source>
        <dbReference type="ARBA" id="ARBA00023014"/>
    </source>
</evidence>
<dbReference type="GO" id="GO:0005737">
    <property type="term" value="C:cytoplasm"/>
    <property type="evidence" value="ECO:0007669"/>
    <property type="project" value="UniProtKB-SubCell"/>
</dbReference>
<dbReference type="Gene3D" id="3.80.30.20">
    <property type="entry name" value="tm_1862 like domain"/>
    <property type="match status" value="1"/>
</dbReference>
<evidence type="ECO:0000256" key="14">
    <source>
        <dbReference type="ARBA" id="ARBA00048321"/>
    </source>
</evidence>
<keyword evidence="10 15" id="KW-0408">Iron</keyword>
<dbReference type="GO" id="GO:0046872">
    <property type="term" value="F:metal ion binding"/>
    <property type="evidence" value="ECO:0007669"/>
    <property type="project" value="UniProtKB-KW"/>
</dbReference>
<feature type="binding site" evidence="16">
    <location>
        <position position="333"/>
    </location>
    <ligand>
        <name>S-adenosyl-L-methionine</name>
        <dbReference type="ChEBI" id="CHEBI:59789"/>
        <label>1</label>
    </ligand>
</feature>
<feature type="binding site" evidence="16">
    <location>
        <begin position="68"/>
        <end position="70"/>
    </location>
    <ligand>
        <name>S-adenosyl-L-methionine</name>
        <dbReference type="ChEBI" id="CHEBI:59789"/>
        <label>2</label>
    </ligand>
</feature>
<comment type="caution">
    <text evidence="19">The sequence shown here is derived from an EMBL/GenBank/DDBJ whole genome shotgun (WGS) entry which is preliminary data.</text>
</comment>
<keyword evidence="20" id="KW-1185">Reference proteome</keyword>
<evidence type="ECO:0000313" key="19">
    <source>
        <dbReference type="EMBL" id="NGY03187.1"/>
    </source>
</evidence>
<dbReference type="Pfam" id="PF04055">
    <property type="entry name" value="Radical_SAM"/>
    <property type="match status" value="1"/>
</dbReference>
<comment type="similarity">
    <text evidence="3 15">Belongs to the anaerobic coproporphyrinogen-III oxidase family.</text>
</comment>
<dbReference type="SFLD" id="SFLDG01065">
    <property type="entry name" value="anaerobic_coproporphyrinogen-I"/>
    <property type="match status" value="1"/>
</dbReference>
<dbReference type="PANTHER" id="PTHR13932:SF6">
    <property type="entry name" value="OXYGEN-INDEPENDENT COPROPORPHYRINOGEN III OXIDASE"/>
    <property type="match status" value="1"/>
</dbReference>
<feature type="binding site" evidence="16">
    <location>
        <position position="176"/>
    </location>
    <ligand>
        <name>S-adenosyl-L-methionine</name>
        <dbReference type="ChEBI" id="CHEBI:59789"/>
        <label>2</label>
    </ligand>
</feature>
<comment type="function">
    <text evidence="13">Involved in the heme biosynthesis. Catalyzes the anaerobic oxidative decarboxylation of propionate groups of rings A and B of coproporphyrinogen III to yield the vinyl groups in protoporphyrinogen IX.</text>
</comment>